<dbReference type="SUPFAM" id="SSF141072">
    <property type="entry name" value="CalX-like"/>
    <property type="match status" value="1"/>
</dbReference>
<dbReference type="EMBL" id="SNYI01000003">
    <property type="protein sequence ID" value="TDQ29361.1"/>
    <property type="molecule type" value="Genomic_DNA"/>
</dbReference>
<accession>A0A4R6TMP2</accession>
<dbReference type="Gene3D" id="2.60.40.2030">
    <property type="match status" value="1"/>
</dbReference>
<sequence>MKTTKFIRLLLYFPILVLVLVTSCTTEDSDSEIPQGTISLISLEDNEYLLDENADSLVLRLKIAPKATTEGTVHLNFSGNAHYNQDYTTIPPSAGNQIAIPFSPAQEFVNLVLHRKFSEEETEKELQVRLVAVPGGFKIEEPASATVMIAPRLKEINPVNFEYTSLKVRENETGGLNVLLNWSQPTSKSEQITLKMITTDQNQYGERFTTTPQPVLGEIKIDVLPGATSASFSFKPVNDQVLKENAVVKFQINALSSGLHAGESNTLEITLEDDDRQTGTVHKLAEVRELFEGRTGDWYFPEDYVVEGVITSDQNVLDDKTVYLQDETAGIMIRFFLARNFKIGDKIRLNLKSATGTHFNGQKSIDQVNPEGSVLISENMIVQAEEITLDQFLSGDYEGKRVLVRNVSFVNADGNITFLGSRTITDDVRVASVITYASAAFSNTVLPAGQLSISGIVGDWGRIMPQQYSQDIIKL</sequence>
<gene>
    <name evidence="3" type="ORF">CLV82_2818</name>
</gene>
<dbReference type="OrthoDB" id="1056765at2"/>
<feature type="chain" id="PRO_5020230436" description="DUF5689 domain-containing protein" evidence="1">
    <location>
        <begin position="27"/>
        <end position="475"/>
    </location>
</feature>
<evidence type="ECO:0000259" key="2">
    <source>
        <dbReference type="Pfam" id="PF18942"/>
    </source>
</evidence>
<keyword evidence="1" id="KW-0732">Signal</keyword>
<evidence type="ECO:0000313" key="3">
    <source>
        <dbReference type="EMBL" id="TDQ29361.1"/>
    </source>
</evidence>
<evidence type="ECO:0000313" key="4">
    <source>
        <dbReference type="Proteomes" id="UP000295468"/>
    </source>
</evidence>
<feature type="signal peptide" evidence="1">
    <location>
        <begin position="1"/>
        <end position="26"/>
    </location>
</feature>
<feature type="domain" description="DUF5689" evidence="2">
    <location>
        <begin position="280"/>
        <end position="458"/>
    </location>
</feature>
<dbReference type="RefSeq" id="WP_133644934.1">
    <property type="nucleotide sequence ID" value="NZ_SNYI01000003.1"/>
</dbReference>
<dbReference type="InterPro" id="IPR043744">
    <property type="entry name" value="DUF5689"/>
</dbReference>
<name>A0A4R6TMP2_9FLAO</name>
<organism evidence="3 4">
    <name type="scientific">Zeaxanthinibacter enoshimensis</name>
    <dbReference type="NCBI Taxonomy" id="392009"/>
    <lineage>
        <taxon>Bacteria</taxon>
        <taxon>Pseudomonadati</taxon>
        <taxon>Bacteroidota</taxon>
        <taxon>Flavobacteriia</taxon>
        <taxon>Flavobacteriales</taxon>
        <taxon>Flavobacteriaceae</taxon>
        <taxon>Zeaxanthinibacter</taxon>
    </lineage>
</organism>
<comment type="caution">
    <text evidence="3">The sequence shown here is derived from an EMBL/GenBank/DDBJ whole genome shotgun (WGS) entry which is preliminary data.</text>
</comment>
<proteinExistence type="predicted"/>
<keyword evidence="4" id="KW-1185">Reference proteome</keyword>
<reference evidence="3 4" key="1">
    <citation type="submission" date="2019-03" db="EMBL/GenBank/DDBJ databases">
        <title>Genomic Encyclopedia of Archaeal and Bacterial Type Strains, Phase II (KMG-II): from individual species to whole genera.</title>
        <authorList>
            <person name="Goeker M."/>
        </authorList>
    </citation>
    <scope>NUCLEOTIDE SEQUENCE [LARGE SCALE GENOMIC DNA]</scope>
    <source>
        <strain evidence="3 4">DSM 18435</strain>
    </source>
</reference>
<protein>
    <recommendedName>
        <fullName evidence="2">DUF5689 domain-containing protein</fullName>
    </recommendedName>
</protein>
<dbReference type="Pfam" id="PF18942">
    <property type="entry name" value="DUF5689"/>
    <property type="match status" value="1"/>
</dbReference>
<dbReference type="AlphaFoldDB" id="A0A4R6TMP2"/>
<dbReference type="PROSITE" id="PS51257">
    <property type="entry name" value="PROKAR_LIPOPROTEIN"/>
    <property type="match status" value="1"/>
</dbReference>
<evidence type="ECO:0000256" key="1">
    <source>
        <dbReference type="SAM" id="SignalP"/>
    </source>
</evidence>
<dbReference type="InterPro" id="IPR038081">
    <property type="entry name" value="CalX-like_sf"/>
</dbReference>
<dbReference type="Proteomes" id="UP000295468">
    <property type="component" value="Unassembled WGS sequence"/>
</dbReference>